<dbReference type="InterPro" id="IPR050272">
    <property type="entry name" value="Isochorismatase-like_hydrls"/>
</dbReference>
<evidence type="ECO:0000313" key="3">
    <source>
        <dbReference type="EMBL" id="TKA09576.1"/>
    </source>
</evidence>
<feature type="domain" description="Isochorismatase-like" evidence="2">
    <location>
        <begin position="4"/>
        <end position="176"/>
    </location>
</feature>
<gene>
    <name evidence="3" type="ORF">FCI23_22350</name>
</gene>
<evidence type="ECO:0000313" key="4">
    <source>
        <dbReference type="Proteomes" id="UP000305778"/>
    </source>
</evidence>
<dbReference type="RefSeq" id="WP_136725705.1">
    <property type="nucleotide sequence ID" value="NZ_SUMC01000021.1"/>
</dbReference>
<dbReference type="AlphaFoldDB" id="A0A4U0SJ41"/>
<accession>A0A4U0SJ41</accession>
<keyword evidence="1 3" id="KW-0378">Hydrolase</keyword>
<evidence type="ECO:0000256" key="1">
    <source>
        <dbReference type="ARBA" id="ARBA00022801"/>
    </source>
</evidence>
<dbReference type="SUPFAM" id="SSF52499">
    <property type="entry name" value="Isochorismatase-like hydrolases"/>
    <property type="match status" value="1"/>
</dbReference>
<dbReference type="CDD" id="cd01014">
    <property type="entry name" value="nicotinamidase_related"/>
    <property type="match status" value="1"/>
</dbReference>
<dbReference type="Pfam" id="PF00857">
    <property type="entry name" value="Isochorismatase"/>
    <property type="match status" value="1"/>
</dbReference>
<protein>
    <submittedName>
        <fullName evidence="3">Cysteine hydrolase</fullName>
    </submittedName>
</protein>
<dbReference type="InterPro" id="IPR036380">
    <property type="entry name" value="Isochorismatase-like_sf"/>
</dbReference>
<comment type="caution">
    <text evidence="3">The sequence shown here is derived from an EMBL/GenBank/DDBJ whole genome shotgun (WGS) entry which is preliminary data.</text>
</comment>
<keyword evidence="4" id="KW-1185">Reference proteome</keyword>
<dbReference type="GO" id="GO:0016787">
    <property type="term" value="F:hydrolase activity"/>
    <property type="evidence" value="ECO:0007669"/>
    <property type="project" value="UniProtKB-KW"/>
</dbReference>
<dbReference type="EMBL" id="SUMC01000021">
    <property type="protein sequence ID" value="TKA09576.1"/>
    <property type="molecule type" value="Genomic_DNA"/>
</dbReference>
<dbReference type="PANTHER" id="PTHR43540:SF6">
    <property type="entry name" value="ISOCHORISMATASE-LIKE DOMAIN-CONTAINING PROTEIN"/>
    <property type="match status" value="1"/>
</dbReference>
<dbReference type="Proteomes" id="UP000305778">
    <property type="component" value="Unassembled WGS sequence"/>
</dbReference>
<organism evidence="3 4">
    <name type="scientific">Actinacidiphila oryziradicis</name>
    <dbReference type="NCBI Taxonomy" id="2571141"/>
    <lineage>
        <taxon>Bacteria</taxon>
        <taxon>Bacillati</taxon>
        <taxon>Actinomycetota</taxon>
        <taxon>Actinomycetes</taxon>
        <taxon>Kitasatosporales</taxon>
        <taxon>Streptomycetaceae</taxon>
        <taxon>Actinacidiphila</taxon>
    </lineage>
</organism>
<dbReference type="Gene3D" id="3.40.50.850">
    <property type="entry name" value="Isochorismatase-like"/>
    <property type="match status" value="1"/>
</dbReference>
<dbReference type="InterPro" id="IPR000868">
    <property type="entry name" value="Isochorismatase-like_dom"/>
</dbReference>
<name>A0A4U0SJ41_9ACTN</name>
<sequence length="206" mass="21884">MKRALVVIDVQNEYVSGNLPIGYPNVDHSLKNIAAAMDAAAEAGIPVVIIQHAAPEASPIFARGSDGFALHEIVTSRPYDHLVEKTLASSFALTGLADWLATHEIDTLAIVGYMTQNCDESTARDAMDRGFAVEFLSDATGTLAMSNRVGALTAEELHRAVLVVMQSHFASVGTTSEWIDAVRGGASLEKPNIFSSTEAGREAARA</sequence>
<evidence type="ECO:0000259" key="2">
    <source>
        <dbReference type="Pfam" id="PF00857"/>
    </source>
</evidence>
<dbReference type="PANTHER" id="PTHR43540">
    <property type="entry name" value="PEROXYUREIDOACRYLATE/UREIDOACRYLATE AMIDOHYDROLASE-RELATED"/>
    <property type="match status" value="1"/>
</dbReference>
<reference evidence="3 4" key="1">
    <citation type="submission" date="2019-04" db="EMBL/GenBank/DDBJ databases">
        <title>Streptomyces oryziradicis sp. nov., a novel actinomycete isolated from rhizosphere soil of rice (Oryza sativa L.).</title>
        <authorList>
            <person name="Li C."/>
        </authorList>
    </citation>
    <scope>NUCLEOTIDE SEQUENCE [LARGE SCALE GENOMIC DNA]</scope>
    <source>
        <strain evidence="3 4">NEAU-C40</strain>
    </source>
</reference>
<dbReference type="OrthoDB" id="3174612at2"/>
<proteinExistence type="predicted"/>